<dbReference type="Gene3D" id="3.10.250.10">
    <property type="entry name" value="SRCR-like domain"/>
    <property type="match status" value="2"/>
</dbReference>
<dbReference type="GO" id="GO:0004252">
    <property type="term" value="F:serine-type endopeptidase activity"/>
    <property type="evidence" value="ECO:0007669"/>
    <property type="project" value="TreeGrafter"/>
</dbReference>
<dbReference type="SMART" id="SM00202">
    <property type="entry name" value="SR"/>
    <property type="match status" value="2"/>
</dbReference>
<accession>A0A2P4S6E1</accession>
<evidence type="ECO:0000313" key="12">
    <source>
        <dbReference type="EMBL" id="POI19684.1"/>
    </source>
</evidence>
<comment type="function">
    <text evidence="6">Binds to extracellular matrix proteins. Binds to pathogen-associated molecular patterns (PAMPs) present on the cell walls of Gram-positive and Gram-negative bacteria and fungi, behaving as a pattern recognition receptor (PRR). Induces bacterial and fungal aggregation and subsequent inhibition of PAMP-induced cytokine release. Does not possess intrinsic bactericidal activity. May play a role in the innate defense and homeostasis of certain epithelial surfaces.</text>
</comment>
<proteinExistence type="predicted"/>
<dbReference type="InterPro" id="IPR036772">
    <property type="entry name" value="SRCR-like_dom_sf"/>
</dbReference>
<comment type="caution">
    <text evidence="12">The sequence shown here is derived from an EMBL/GenBank/DDBJ whole genome shotgun (WGS) entry which is preliminary data.</text>
</comment>
<evidence type="ECO:0000256" key="7">
    <source>
        <dbReference type="ARBA" id="ARBA00064153"/>
    </source>
</evidence>
<dbReference type="PANTHER" id="PTHR48071">
    <property type="entry name" value="SRCR DOMAIN-CONTAINING PROTEIN"/>
    <property type="match status" value="1"/>
</dbReference>
<sequence length="207" mass="21634">MGTHPRGGGCRDPPRHPHPELPAGPWGTAVLRLAGGSHPCEGTVQVQHRGRWAPVCRGSWSAAASRELCHHLRCGDAEGDAATESPDSDGEATEGCPMVVANCSGWEPRLCHLQLATEPGCCAAGPANVTCTGAPALRLAGGRSRCEGRVELRQAGRWGTVCDDDWDLADAAVVCRQLGCGWALSAPREAAFGRGEGPVLRDEVKCG</sequence>
<evidence type="ECO:0000259" key="11">
    <source>
        <dbReference type="PROSITE" id="PS50287"/>
    </source>
</evidence>
<dbReference type="PANTHER" id="PTHR48071:SF29">
    <property type="entry name" value="OLFACTORY RECEPTOR 292"/>
    <property type="match status" value="1"/>
</dbReference>
<dbReference type="Proteomes" id="UP000237246">
    <property type="component" value="Unassembled WGS sequence"/>
</dbReference>
<evidence type="ECO:0000256" key="1">
    <source>
        <dbReference type="ARBA" id="ARBA00022729"/>
    </source>
</evidence>
<dbReference type="EMBL" id="PPHD01096436">
    <property type="protein sequence ID" value="POI19684.1"/>
    <property type="molecule type" value="Genomic_DNA"/>
</dbReference>
<keyword evidence="3" id="KW-1015">Disulfide bond</keyword>
<evidence type="ECO:0000256" key="3">
    <source>
        <dbReference type="ARBA" id="ARBA00023157"/>
    </source>
</evidence>
<feature type="domain" description="SRCR" evidence="11">
    <location>
        <begin position="137"/>
        <end position="207"/>
    </location>
</feature>
<dbReference type="Pfam" id="PF00530">
    <property type="entry name" value="SRCR"/>
    <property type="match status" value="2"/>
</dbReference>
<evidence type="ECO:0000256" key="6">
    <source>
        <dbReference type="ARBA" id="ARBA00058074"/>
    </source>
</evidence>
<feature type="compositionally biased region" description="Gly residues" evidence="10">
    <location>
        <begin position="1"/>
        <end position="10"/>
    </location>
</feature>
<feature type="non-terminal residue" evidence="12">
    <location>
        <position position="207"/>
    </location>
</feature>
<name>A0A2P4S6E1_BAMTH</name>
<keyword evidence="13" id="KW-1185">Reference proteome</keyword>
<evidence type="ECO:0000256" key="9">
    <source>
        <dbReference type="PROSITE-ProRule" id="PRU00196"/>
    </source>
</evidence>
<dbReference type="InterPro" id="IPR001190">
    <property type="entry name" value="SRCR"/>
</dbReference>
<dbReference type="GO" id="GO:0005615">
    <property type="term" value="C:extracellular space"/>
    <property type="evidence" value="ECO:0007669"/>
    <property type="project" value="TreeGrafter"/>
</dbReference>
<dbReference type="PROSITE" id="PS00420">
    <property type="entry name" value="SRCR_1"/>
    <property type="match status" value="1"/>
</dbReference>
<dbReference type="OrthoDB" id="9120107at2759"/>
<dbReference type="GO" id="GO:0005886">
    <property type="term" value="C:plasma membrane"/>
    <property type="evidence" value="ECO:0007669"/>
    <property type="project" value="TreeGrafter"/>
</dbReference>
<dbReference type="FunFam" id="3.10.250.10:FF:000007">
    <property type="entry name" value="Soluble scavenger receptor cysteine-rich domain-containing protein SSC5D"/>
    <property type="match status" value="1"/>
</dbReference>
<evidence type="ECO:0000256" key="4">
    <source>
        <dbReference type="ARBA" id="ARBA00023170"/>
    </source>
</evidence>
<keyword evidence="1" id="KW-0732">Signal</keyword>
<comment type="subunit">
    <text evidence="7">Interacts with LGALS1 and laminin.</text>
</comment>
<comment type="caution">
    <text evidence="9">Lacks conserved residue(s) required for the propagation of feature annotation.</text>
</comment>
<reference evidence="12 13" key="1">
    <citation type="submission" date="2018-01" db="EMBL/GenBank/DDBJ databases">
        <title>Comparison of the Chinese Bamboo Partridge and Red Junglefowl genome sequences highlights the importance of demography in genome evolution.</title>
        <authorList>
            <person name="Tiley G.P."/>
            <person name="Kimball R.T."/>
            <person name="Braun E.L."/>
            <person name="Burleigh J.G."/>
        </authorList>
    </citation>
    <scope>NUCLEOTIDE SEQUENCE [LARGE SCALE GENOMIC DNA]</scope>
    <source>
        <strain evidence="12">RTK389</strain>
        <tissue evidence="12">Blood</tissue>
    </source>
</reference>
<evidence type="ECO:0000256" key="2">
    <source>
        <dbReference type="ARBA" id="ARBA00022737"/>
    </source>
</evidence>
<feature type="domain" description="SRCR" evidence="11">
    <location>
        <begin position="31"/>
        <end position="132"/>
    </location>
</feature>
<protein>
    <recommendedName>
        <fullName evidence="8">Soluble scavenger receptor cysteine-rich domain-containing protein SSC5D</fullName>
    </recommendedName>
</protein>
<dbReference type="GO" id="GO:0031638">
    <property type="term" value="P:zymogen activation"/>
    <property type="evidence" value="ECO:0007669"/>
    <property type="project" value="TreeGrafter"/>
</dbReference>
<keyword evidence="4" id="KW-0675">Receptor</keyword>
<keyword evidence="5" id="KW-0325">Glycoprotein</keyword>
<evidence type="ECO:0000256" key="5">
    <source>
        <dbReference type="ARBA" id="ARBA00023180"/>
    </source>
</evidence>
<gene>
    <name evidence="12" type="ORF">CIB84_016571</name>
</gene>
<dbReference type="PRINTS" id="PR00258">
    <property type="entry name" value="SPERACTRCPTR"/>
</dbReference>
<evidence type="ECO:0000256" key="8">
    <source>
        <dbReference type="ARBA" id="ARBA00069168"/>
    </source>
</evidence>
<feature type="region of interest" description="Disordered" evidence="10">
    <location>
        <begin position="1"/>
        <end position="26"/>
    </location>
</feature>
<dbReference type="AlphaFoldDB" id="A0A2P4S6E1"/>
<evidence type="ECO:0000313" key="13">
    <source>
        <dbReference type="Proteomes" id="UP000237246"/>
    </source>
</evidence>
<organism evidence="12 13">
    <name type="scientific">Bambusicola thoracicus</name>
    <name type="common">Chinese bamboo-partridge</name>
    <name type="synonym">Perdix thoracica</name>
    <dbReference type="NCBI Taxonomy" id="9083"/>
    <lineage>
        <taxon>Eukaryota</taxon>
        <taxon>Metazoa</taxon>
        <taxon>Chordata</taxon>
        <taxon>Craniata</taxon>
        <taxon>Vertebrata</taxon>
        <taxon>Euteleostomi</taxon>
        <taxon>Archelosauria</taxon>
        <taxon>Archosauria</taxon>
        <taxon>Dinosauria</taxon>
        <taxon>Saurischia</taxon>
        <taxon>Theropoda</taxon>
        <taxon>Coelurosauria</taxon>
        <taxon>Aves</taxon>
        <taxon>Neognathae</taxon>
        <taxon>Galloanserae</taxon>
        <taxon>Galliformes</taxon>
        <taxon>Phasianidae</taxon>
        <taxon>Perdicinae</taxon>
        <taxon>Bambusicola</taxon>
    </lineage>
</organism>
<keyword evidence="2" id="KW-0677">Repeat</keyword>
<dbReference type="SUPFAM" id="SSF56487">
    <property type="entry name" value="SRCR-like"/>
    <property type="match status" value="2"/>
</dbReference>
<dbReference type="PROSITE" id="PS50287">
    <property type="entry name" value="SRCR_2"/>
    <property type="match status" value="2"/>
</dbReference>
<evidence type="ECO:0000256" key="10">
    <source>
        <dbReference type="SAM" id="MobiDB-lite"/>
    </source>
</evidence>